<keyword evidence="4" id="KW-1185">Reference proteome</keyword>
<dbReference type="EMBL" id="JAOPKZ010000004">
    <property type="protein sequence ID" value="MCU5745726.1"/>
    <property type="molecule type" value="Genomic_DNA"/>
</dbReference>
<dbReference type="Proteomes" id="UP001209553">
    <property type="component" value="Unassembled WGS sequence"/>
</dbReference>
<comment type="caution">
    <text evidence="3">The sequence shown here is derived from an EMBL/GenBank/DDBJ whole genome shotgun (WGS) entry which is preliminary data.</text>
</comment>
<dbReference type="PANTHER" id="PTHR33219">
    <property type="entry name" value="YLMG HOMOLOG PROTEIN 2, CHLOROPLASTIC"/>
    <property type="match status" value="1"/>
</dbReference>
<dbReference type="PANTHER" id="PTHR33219:SF14">
    <property type="entry name" value="PROTEIN COFACTOR ASSEMBLY OF COMPLEX C SUBUNIT B CCB3, CHLOROPLASTIC-RELATED"/>
    <property type="match status" value="1"/>
</dbReference>
<feature type="transmembrane region" description="Helical" evidence="2">
    <location>
        <begin position="59"/>
        <end position="80"/>
    </location>
</feature>
<dbReference type="Pfam" id="PF02325">
    <property type="entry name" value="CCB3_YggT"/>
    <property type="match status" value="1"/>
</dbReference>
<name>A0ABT2QP20_9STAP</name>
<gene>
    <name evidence="3" type="ORF">N9R04_03190</name>
</gene>
<dbReference type="InterPro" id="IPR003425">
    <property type="entry name" value="CCB3/YggT"/>
</dbReference>
<evidence type="ECO:0000256" key="1">
    <source>
        <dbReference type="ARBA" id="ARBA00010894"/>
    </source>
</evidence>
<keyword evidence="2" id="KW-0472">Membrane</keyword>
<proteinExistence type="inferred from homology"/>
<comment type="similarity">
    <text evidence="1">Belongs to the YggT family.</text>
</comment>
<accession>A0ABT2QP20</accession>
<keyword evidence="2" id="KW-0812">Transmembrane</keyword>
<sequence length="96" mass="10928">MDIHLLNSIFSIILILVRIYSFGMLIYFLLSWLPGARENALGQFMAKIYEPYLEPFRRIIPPIGMIDISSIVALIVLGLFQRGLATIFNMIINALV</sequence>
<reference evidence="3 4" key="1">
    <citation type="journal article" date="2023" name="Int. J. Syst. Evol. Microbiol.">
        <title>Streptococcus sciuri sp. nov., Staphylococcus marylandisciuri sp. nov. and Staphylococcus americanisciuri sp. nov., isolated from faeces of eastern grey squirrel (Sciurus carolinensis).</title>
        <authorList>
            <person name="Volokhov D.V."/>
            <person name="Zagorodnyaya T.A."/>
            <person name="Furtak V.A."/>
            <person name="Nattanmai G."/>
            <person name="Randall L."/>
            <person name="Jose S."/>
            <person name="Gao Y."/>
            <person name="Eisenberg T."/>
            <person name="Delmonte P."/>
            <person name="Blom J."/>
            <person name="Mitchell K.K."/>
        </authorList>
    </citation>
    <scope>NUCLEOTIDE SEQUENCE [LARGE SCALE GENOMIC DNA]</scope>
    <source>
        <strain evidence="3 4">SQ8-PEA</strain>
    </source>
</reference>
<protein>
    <submittedName>
        <fullName evidence="3">YggT family protein</fullName>
    </submittedName>
</protein>
<evidence type="ECO:0000313" key="4">
    <source>
        <dbReference type="Proteomes" id="UP001209553"/>
    </source>
</evidence>
<keyword evidence="2" id="KW-1133">Transmembrane helix</keyword>
<evidence type="ECO:0000256" key="2">
    <source>
        <dbReference type="SAM" id="Phobius"/>
    </source>
</evidence>
<evidence type="ECO:0000313" key="3">
    <source>
        <dbReference type="EMBL" id="MCU5745726.1"/>
    </source>
</evidence>
<feature type="transmembrane region" description="Helical" evidence="2">
    <location>
        <begin position="12"/>
        <end position="33"/>
    </location>
</feature>
<organism evidence="3 4">
    <name type="scientific">Staphylococcus marylandisciuri</name>
    <dbReference type="NCBI Taxonomy" id="2981529"/>
    <lineage>
        <taxon>Bacteria</taxon>
        <taxon>Bacillati</taxon>
        <taxon>Bacillota</taxon>
        <taxon>Bacilli</taxon>
        <taxon>Bacillales</taxon>
        <taxon>Staphylococcaceae</taxon>
        <taxon>Staphylococcus</taxon>
    </lineage>
</organism>
<dbReference type="RefSeq" id="WP_262855091.1">
    <property type="nucleotide sequence ID" value="NZ_JAOPKZ010000004.1"/>
</dbReference>